<proteinExistence type="predicted"/>
<comment type="caution">
    <text evidence="2">The sequence shown here is derived from an EMBL/GenBank/DDBJ whole genome shotgun (WGS) entry which is preliminary data.</text>
</comment>
<dbReference type="RefSeq" id="WP_376852343.1">
    <property type="nucleotide sequence ID" value="NZ_JBHSMF010000010.1"/>
</dbReference>
<organism evidence="2 3">
    <name type="scientific">Caenimonas terrae</name>
    <dbReference type="NCBI Taxonomy" id="696074"/>
    <lineage>
        <taxon>Bacteria</taxon>
        <taxon>Pseudomonadati</taxon>
        <taxon>Pseudomonadota</taxon>
        <taxon>Betaproteobacteria</taxon>
        <taxon>Burkholderiales</taxon>
        <taxon>Comamonadaceae</taxon>
        <taxon>Caenimonas</taxon>
    </lineage>
</organism>
<feature type="transmembrane region" description="Helical" evidence="1">
    <location>
        <begin position="73"/>
        <end position="91"/>
    </location>
</feature>
<gene>
    <name evidence="2" type="ORF">ACFPOE_21330</name>
</gene>
<name>A0ABW0NIJ1_9BURK</name>
<keyword evidence="1" id="KW-0812">Transmembrane</keyword>
<dbReference type="Proteomes" id="UP001596037">
    <property type="component" value="Unassembled WGS sequence"/>
</dbReference>
<feature type="transmembrane region" description="Helical" evidence="1">
    <location>
        <begin position="43"/>
        <end position="61"/>
    </location>
</feature>
<accession>A0ABW0NIJ1</accession>
<evidence type="ECO:0000256" key="1">
    <source>
        <dbReference type="SAM" id="Phobius"/>
    </source>
</evidence>
<sequence>MTYAIISALSIVALLLFASFWVPSGRAGLDQPSLESSRGNLRTYGIAFISTAAALFVWHAMTDGTLGLSLTDFMIAWGSMLVFTPGVRRTLQIAKRFAFRK</sequence>
<evidence type="ECO:0000313" key="3">
    <source>
        <dbReference type="Proteomes" id="UP001596037"/>
    </source>
</evidence>
<dbReference type="EMBL" id="JBHSMF010000010">
    <property type="protein sequence ID" value="MFC5500100.1"/>
    <property type="molecule type" value="Genomic_DNA"/>
</dbReference>
<protein>
    <recommendedName>
        <fullName evidence="4">DUF3325 domain-containing protein</fullName>
    </recommendedName>
</protein>
<evidence type="ECO:0000313" key="2">
    <source>
        <dbReference type="EMBL" id="MFC5500100.1"/>
    </source>
</evidence>
<reference evidence="3" key="1">
    <citation type="journal article" date="2019" name="Int. J. Syst. Evol. Microbiol.">
        <title>The Global Catalogue of Microorganisms (GCM) 10K type strain sequencing project: providing services to taxonomists for standard genome sequencing and annotation.</title>
        <authorList>
            <consortium name="The Broad Institute Genomics Platform"/>
            <consortium name="The Broad Institute Genome Sequencing Center for Infectious Disease"/>
            <person name="Wu L."/>
            <person name="Ma J."/>
        </authorList>
    </citation>
    <scope>NUCLEOTIDE SEQUENCE [LARGE SCALE GENOMIC DNA]</scope>
    <source>
        <strain evidence="3">CCUG 57401</strain>
    </source>
</reference>
<evidence type="ECO:0008006" key="4">
    <source>
        <dbReference type="Google" id="ProtNLM"/>
    </source>
</evidence>
<feature type="transmembrane region" description="Helical" evidence="1">
    <location>
        <begin position="6"/>
        <end position="22"/>
    </location>
</feature>
<keyword evidence="1" id="KW-1133">Transmembrane helix</keyword>
<keyword evidence="3" id="KW-1185">Reference proteome</keyword>
<keyword evidence="1" id="KW-0472">Membrane</keyword>